<keyword evidence="3" id="KW-1185">Reference proteome</keyword>
<organism evidence="2 3">
    <name type="scientific">Diaporthe vaccinii</name>
    <dbReference type="NCBI Taxonomy" id="105482"/>
    <lineage>
        <taxon>Eukaryota</taxon>
        <taxon>Fungi</taxon>
        <taxon>Dikarya</taxon>
        <taxon>Ascomycota</taxon>
        <taxon>Pezizomycotina</taxon>
        <taxon>Sordariomycetes</taxon>
        <taxon>Sordariomycetidae</taxon>
        <taxon>Diaporthales</taxon>
        <taxon>Diaporthaceae</taxon>
        <taxon>Diaporthe</taxon>
        <taxon>Diaporthe eres species complex</taxon>
    </lineage>
</organism>
<sequence>MKGSRTPITRPRPAPPPQVAITRHHEEAVSRTQYQATVQREKETSLPYVLGLGVRTGRLMLQSAWQSINDSTRDCTLLQRNTSDIVESRLLLSSTLLLSPVTNKSLGGWDIPCILSTRGILYCCSS</sequence>
<gene>
    <name evidence="2" type="ORF">FJTKL_00139</name>
</gene>
<accession>A0ABR4E4G4</accession>
<proteinExistence type="predicted"/>
<name>A0ABR4E4G4_9PEZI</name>
<dbReference type="EMBL" id="JBAWTH010000102">
    <property type="protein sequence ID" value="KAL2277299.1"/>
    <property type="molecule type" value="Genomic_DNA"/>
</dbReference>
<evidence type="ECO:0000256" key="1">
    <source>
        <dbReference type="SAM" id="MobiDB-lite"/>
    </source>
</evidence>
<dbReference type="Proteomes" id="UP001600888">
    <property type="component" value="Unassembled WGS sequence"/>
</dbReference>
<protein>
    <submittedName>
        <fullName evidence="2">Uncharacterized protein</fullName>
    </submittedName>
</protein>
<reference evidence="2 3" key="1">
    <citation type="submission" date="2024-03" db="EMBL/GenBank/DDBJ databases">
        <title>A high-quality draft genome sequence of Diaporthe vaccinii, a causative agent of upright dieback and viscid rot disease in cranberry plants.</title>
        <authorList>
            <person name="Sarrasin M."/>
            <person name="Lang B.F."/>
            <person name="Burger G."/>
        </authorList>
    </citation>
    <scope>NUCLEOTIDE SEQUENCE [LARGE SCALE GENOMIC DNA]</scope>
    <source>
        <strain evidence="2 3">IS7</strain>
    </source>
</reference>
<evidence type="ECO:0000313" key="2">
    <source>
        <dbReference type="EMBL" id="KAL2277299.1"/>
    </source>
</evidence>
<feature type="region of interest" description="Disordered" evidence="1">
    <location>
        <begin position="1"/>
        <end position="36"/>
    </location>
</feature>
<comment type="caution">
    <text evidence="2">The sequence shown here is derived from an EMBL/GenBank/DDBJ whole genome shotgun (WGS) entry which is preliminary data.</text>
</comment>
<evidence type="ECO:0000313" key="3">
    <source>
        <dbReference type="Proteomes" id="UP001600888"/>
    </source>
</evidence>